<keyword evidence="2" id="KW-1185">Reference proteome</keyword>
<name>A0A1H0ETQ3_9BACI</name>
<dbReference type="AlphaFoldDB" id="A0A1H0ETQ3"/>
<reference evidence="2" key="1">
    <citation type="submission" date="2016-10" db="EMBL/GenBank/DDBJ databases">
        <authorList>
            <person name="Varghese N."/>
            <person name="Submissions S."/>
        </authorList>
    </citation>
    <scope>NUCLEOTIDE SEQUENCE [LARGE SCALE GENOMIC DNA]</scope>
    <source>
        <strain evidence="2">CGMCC 1.10369</strain>
    </source>
</reference>
<evidence type="ECO:0000313" key="1">
    <source>
        <dbReference type="EMBL" id="SDN85669.1"/>
    </source>
</evidence>
<gene>
    <name evidence="1" type="ORF">SAMN04488053_10463</name>
</gene>
<protein>
    <submittedName>
        <fullName evidence="1">Uncharacterized protein</fullName>
    </submittedName>
</protein>
<evidence type="ECO:0000313" key="2">
    <source>
        <dbReference type="Proteomes" id="UP000198778"/>
    </source>
</evidence>
<dbReference type="EMBL" id="FNIL01000004">
    <property type="protein sequence ID" value="SDN85669.1"/>
    <property type="molecule type" value="Genomic_DNA"/>
</dbReference>
<sequence length="55" mass="6506">MDTTEIIEKSMHENHGYTVKEYTNDIDKIIKVEQKRNKSYEQSKQIANEFSPKMG</sequence>
<organism evidence="1 2">
    <name type="scientific">Alkalicoccus daliensis</name>
    <dbReference type="NCBI Taxonomy" id="745820"/>
    <lineage>
        <taxon>Bacteria</taxon>
        <taxon>Bacillati</taxon>
        <taxon>Bacillota</taxon>
        <taxon>Bacilli</taxon>
        <taxon>Bacillales</taxon>
        <taxon>Bacillaceae</taxon>
        <taxon>Alkalicoccus</taxon>
    </lineage>
</organism>
<accession>A0A1H0ETQ3</accession>
<dbReference type="Pfam" id="PF26149">
    <property type="entry name" value="YuzK"/>
    <property type="match status" value="1"/>
</dbReference>
<dbReference type="InterPro" id="IPR058676">
    <property type="entry name" value="YuzK"/>
</dbReference>
<proteinExistence type="predicted"/>
<dbReference type="Proteomes" id="UP000198778">
    <property type="component" value="Unassembled WGS sequence"/>
</dbReference>
<dbReference type="RefSeq" id="WP_175444222.1">
    <property type="nucleotide sequence ID" value="NZ_FNIL01000004.1"/>
</dbReference>